<dbReference type="RefSeq" id="YP_009021489.1">
    <property type="nucleotide sequence ID" value="NC_023859.1"/>
</dbReference>
<feature type="region of interest" description="Disordered" evidence="1">
    <location>
        <begin position="1"/>
        <end position="36"/>
    </location>
</feature>
<keyword evidence="3" id="KW-1185">Reference proteome</keyword>
<gene>
    <name evidence="2" type="ORF">ISf9_044</name>
</gene>
<dbReference type="KEGG" id="vg:18938355"/>
<dbReference type="EMBL" id="KJ173786">
    <property type="protein sequence ID" value="AHL18514.1"/>
    <property type="molecule type" value="Genomic_DNA"/>
</dbReference>
<protein>
    <submittedName>
        <fullName evidence="2">Uncharacterized protein</fullName>
    </submittedName>
</protein>
<sequence>MNDGDYTAHQDSIDDEDYDYDPYYDDPTAGTEEGRW</sequence>
<organism evidence="2 3">
    <name type="scientific">Microbacterium phage vB_MoxS-ISF9</name>
    <dbReference type="NCBI Taxonomy" id="1458670"/>
    <lineage>
        <taxon>Viruses</taxon>
        <taxon>Duplodnaviria</taxon>
        <taxon>Heunggongvirae</taxon>
        <taxon>Uroviricota</taxon>
        <taxon>Caudoviricetes</taxon>
        <taxon>Farahnazvirus</taxon>
        <taxon>Farahnazvirus ISF9</taxon>
    </lineage>
</organism>
<evidence type="ECO:0000313" key="3">
    <source>
        <dbReference type="Proteomes" id="UP000019700"/>
    </source>
</evidence>
<dbReference type="Proteomes" id="UP000019700">
    <property type="component" value="Genome"/>
</dbReference>
<accession>W8NNX4</accession>
<evidence type="ECO:0000256" key="1">
    <source>
        <dbReference type="SAM" id="MobiDB-lite"/>
    </source>
</evidence>
<dbReference type="GeneID" id="18938355"/>
<evidence type="ECO:0000313" key="2">
    <source>
        <dbReference type="EMBL" id="AHL18514.1"/>
    </source>
</evidence>
<feature type="compositionally biased region" description="Acidic residues" evidence="1">
    <location>
        <begin position="13"/>
        <end position="24"/>
    </location>
</feature>
<proteinExistence type="predicted"/>
<name>W8NNX4_9CAUD</name>
<feature type="compositionally biased region" description="Basic and acidic residues" evidence="1">
    <location>
        <begin position="1"/>
        <end position="12"/>
    </location>
</feature>
<reference evidence="2 3" key="1">
    <citation type="journal article" date="2014" name="Arch. Virol.">
        <title>Complete genome sequence of a novel phage, vB_MoxS-ISF9, infecting methylotrophic Microbacterium: first report of a virulent Microbacterium phage.</title>
        <authorList>
            <person name="Zamani I."/>
            <person name="Bouzari M."/>
            <person name="Emtiazi G."/>
            <person name="Ghasemi S.M."/>
            <person name="Chang H.I."/>
        </authorList>
    </citation>
    <scope>NUCLEOTIDE SEQUENCE [LARGE SCALE GENOMIC DNA]</scope>
</reference>